<keyword evidence="4" id="KW-0804">Transcription</keyword>
<dbReference type="SUPFAM" id="SSF48498">
    <property type="entry name" value="Tetracyclin repressor-like, C-terminal domain"/>
    <property type="match status" value="1"/>
</dbReference>
<proteinExistence type="predicted"/>
<evidence type="ECO:0000256" key="2">
    <source>
        <dbReference type="ARBA" id="ARBA00023015"/>
    </source>
</evidence>
<dbReference type="InterPro" id="IPR036271">
    <property type="entry name" value="Tet_transcr_reg_TetR-rel_C_sf"/>
</dbReference>
<dbReference type="Pfam" id="PF00440">
    <property type="entry name" value="TetR_N"/>
    <property type="match status" value="1"/>
</dbReference>
<keyword evidence="2" id="KW-0805">Transcription regulation</keyword>
<name>A0A7T4A262_9MICO</name>
<dbReference type="InterPro" id="IPR039538">
    <property type="entry name" value="BetI_C"/>
</dbReference>
<evidence type="ECO:0000313" key="8">
    <source>
        <dbReference type="Proteomes" id="UP000595374"/>
    </source>
</evidence>
<protein>
    <submittedName>
        <fullName evidence="7">TetR/AcrR family transcriptional regulator</fullName>
    </submittedName>
</protein>
<feature type="domain" description="HTH tetR-type" evidence="6">
    <location>
        <begin position="1"/>
        <end position="63"/>
    </location>
</feature>
<dbReference type="GO" id="GO:0000976">
    <property type="term" value="F:transcription cis-regulatory region binding"/>
    <property type="evidence" value="ECO:0007669"/>
    <property type="project" value="TreeGrafter"/>
</dbReference>
<sequence length="193" mass="21800">MSRRDEIIEAAIRLAESGESRRTPLSVRAVAKEAGIGASTLRHYFPTQADLYIEVARRSMQMQISDFRIDDASIPPRERLYEVLSQFLTTHEHRDAQLELWLAMHFNALGPNPREGSQALLEYAHEITYDCLHRWLGVLADEGHLDPAGVGRAATILFTAIDGMGLHSIISPDRMTVDEMHANIKWLIDRILA</sequence>
<dbReference type="EMBL" id="CP065989">
    <property type="protein sequence ID" value="QQB15945.1"/>
    <property type="molecule type" value="Genomic_DNA"/>
</dbReference>
<keyword evidence="3 5" id="KW-0238">DNA-binding</keyword>
<evidence type="ECO:0000313" key="7">
    <source>
        <dbReference type="EMBL" id="QQB15945.1"/>
    </source>
</evidence>
<evidence type="ECO:0000256" key="3">
    <source>
        <dbReference type="ARBA" id="ARBA00023125"/>
    </source>
</evidence>
<feature type="DNA-binding region" description="H-T-H motif" evidence="5">
    <location>
        <begin position="26"/>
        <end position="45"/>
    </location>
</feature>
<gene>
    <name evidence="7" type="ORF">I6H47_01740</name>
</gene>
<evidence type="ECO:0000256" key="4">
    <source>
        <dbReference type="ARBA" id="ARBA00023163"/>
    </source>
</evidence>
<accession>A0A7T4A262</accession>
<dbReference type="AlphaFoldDB" id="A0A7T4A262"/>
<dbReference type="InterPro" id="IPR050109">
    <property type="entry name" value="HTH-type_TetR-like_transc_reg"/>
</dbReference>
<reference evidence="7 8" key="1">
    <citation type="submission" date="2020-12" db="EMBL/GenBank/DDBJ databases">
        <title>FDA dAtabase for Regulatory Grade micrObial Sequences (FDA-ARGOS): Supporting development and validation of Infectious Disease Dx tests.</title>
        <authorList>
            <person name="Sproer C."/>
            <person name="Gronow S."/>
            <person name="Severitt S."/>
            <person name="Schroder I."/>
            <person name="Tallon L."/>
            <person name="Sadzewicz L."/>
            <person name="Zhao X."/>
            <person name="Boylan J."/>
            <person name="Ott S."/>
            <person name="Bowen H."/>
            <person name="Vavikolanu K."/>
            <person name="Mehta A."/>
            <person name="Aluvathingal J."/>
            <person name="Nadendla S."/>
            <person name="Lowell S."/>
            <person name="Myers T."/>
            <person name="Yan Y."/>
            <person name="Sichtig H."/>
        </authorList>
    </citation>
    <scope>NUCLEOTIDE SEQUENCE [LARGE SCALE GENOMIC DNA]</scope>
    <source>
        <strain evidence="7 8">FDAARGOS_990</strain>
    </source>
</reference>
<dbReference type="PANTHER" id="PTHR30055:SF234">
    <property type="entry name" value="HTH-TYPE TRANSCRIPTIONAL REGULATOR BETI"/>
    <property type="match status" value="1"/>
</dbReference>
<evidence type="ECO:0000256" key="1">
    <source>
        <dbReference type="ARBA" id="ARBA00022491"/>
    </source>
</evidence>
<dbReference type="Proteomes" id="UP000595374">
    <property type="component" value="Chromosome"/>
</dbReference>
<evidence type="ECO:0000259" key="6">
    <source>
        <dbReference type="PROSITE" id="PS50977"/>
    </source>
</evidence>
<dbReference type="InterPro" id="IPR009057">
    <property type="entry name" value="Homeodomain-like_sf"/>
</dbReference>
<dbReference type="GO" id="GO:0003700">
    <property type="term" value="F:DNA-binding transcription factor activity"/>
    <property type="evidence" value="ECO:0007669"/>
    <property type="project" value="TreeGrafter"/>
</dbReference>
<dbReference type="PANTHER" id="PTHR30055">
    <property type="entry name" value="HTH-TYPE TRANSCRIPTIONAL REGULATOR RUTR"/>
    <property type="match status" value="1"/>
</dbReference>
<dbReference type="PROSITE" id="PS50977">
    <property type="entry name" value="HTH_TETR_2"/>
    <property type="match status" value="1"/>
</dbReference>
<keyword evidence="1" id="KW-0678">Repressor</keyword>
<dbReference type="InterPro" id="IPR001647">
    <property type="entry name" value="HTH_TetR"/>
</dbReference>
<organism evidence="7 8">
    <name type="scientific">Brevibacterium casei</name>
    <dbReference type="NCBI Taxonomy" id="33889"/>
    <lineage>
        <taxon>Bacteria</taxon>
        <taxon>Bacillati</taxon>
        <taxon>Actinomycetota</taxon>
        <taxon>Actinomycetes</taxon>
        <taxon>Micrococcales</taxon>
        <taxon>Brevibacteriaceae</taxon>
        <taxon>Brevibacterium</taxon>
    </lineage>
</organism>
<dbReference type="Gene3D" id="1.10.357.10">
    <property type="entry name" value="Tetracycline Repressor, domain 2"/>
    <property type="match status" value="1"/>
</dbReference>
<dbReference type="Pfam" id="PF13977">
    <property type="entry name" value="TetR_C_6"/>
    <property type="match status" value="1"/>
</dbReference>
<dbReference type="SUPFAM" id="SSF46689">
    <property type="entry name" value="Homeodomain-like"/>
    <property type="match status" value="1"/>
</dbReference>
<evidence type="ECO:0000256" key="5">
    <source>
        <dbReference type="PROSITE-ProRule" id="PRU00335"/>
    </source>
</evidence>